<keyword evidence="1" id="KW-1133">Transmembrane helix</keyword>
<sequence length="193" mass="20452">MTLPTIRRGIDVPGMTALRRLGSDTRGVTAVEFAMVVVPFVALIVLLMEMALVFWIGATLDNALQNSMRQLYVGSASTSGGSLVSTIHREICEGAQGLVNCQNLKVDVAAHSAFGEVKVVSPVDPDTREWRANFGGQHGCPARGSVVVVHAALAQQSFYRLDSVRTTFKDGSRLIQAAAVVQLNQNPAGGAGC</sequence>
<dbReference type="EMBL" id="BPQP01000071">
    <property type="protein sequence ID" value="GJD96867.1"/>
    <property type="molecule type" value="Genomic_DNA"/>
</dbReference>
<reference evidence="3" key="2">
    <citation type="submission" date="2021-08" db="EMBL/GenBank/DDBJ databases">
        <authorList>
            <person name="Tani A."/>
            <person name="Ola A."/>
            <person name="Ogura Y."/>
            <person name="Katsura K."/>
            <person name="Hayashi T."/>
        </authorList>
    </citation>
    <scope>NUCLEOTIDE SEQUENCE</scope>
    <source>
        <strain evidence="3">DSM 19015</strain>
    </source>
</reference>
<dbReference type="InterPro" id="IPR012495">
    <property type="entry name" value="TadE-like_dom"/>
</dbReference>
<evidence type="ECO:0000313" key="3">
    <source>
        <dbReference type="EMBL" id="GJD96867.1"/>
    </source>
</evidence>
<protein>
    <recommendedName>
        <fullName evidence="2">TadE-like domain-containing protein</fullName>
    </recommendedName>
</protein>
<name>A0ABQ4S534_9HYPH</name>
<gene>
    <name evidence="3" type="ORF">OCOJLMKI_4093</name>
</gene>
<dbReference type="Proteomes" id="UP001055125">
    <property type="component" value="Unassembled WGS sequence"/>
</dbReference>
<keyword evidence="1" id="KW-0812">Transmembrane</keyword>
<dbReference type="RefSeq" id="WP_238245957.1">
    <property type="nucleotide sequence ID" value="NZ_BPQP01000071.1"/>
</dbReference>
<evidence type="ECO:0000256" key="1">
    <source>
        <dbReference type="SAM" id="Phobius"/>
    </source>
</evidence>
<accession>A0ABQ4S534</accession>
<evidence type="ECO:0000313" key="4">
    <source>
        <dbReference type="Proteomes" id="UP001055125"/>
    </source>
</evidence>
<dbReference type="Pfam" id="PF07811">
    <property type="entry name" value="TadE"/>
    <property type="match status" value="1"/>
</dbReference>
<organism evidence="3 4">
    <name type="scientific">Methylobacterium iners</name>
    <dbReference type="NCBI Taxonomy" id="418707"/>
    <lineage>
        <taxon>Bacteria</taxon>
        <taxon>Pseudomonadati</taxon>
        <taxon>Pseudomonadota</taxon>
        <taxon>Alphaproteobacteria</taxon>
        <taxon>Hyphomicrobiales</taxon>
        <taxon>Methylobacteriaceae</taxon>
        <taxon>Methylobacterium</taxon>
    </lineage>
</organism>
<keyword evidence="4" id="KW-1185">Reference proteome</keyword>
<evidence type="ECO:0000259" key="2">
    <source>
        <dbReference type="Pfam" id="PF07811"/>
    </source>
</evidence>
<proteinExistence type="predicted"/>
<keyword evidence="1" id="KW-0472">Membrane</keyword>
<reference evidence="3" key="1">
    <citation type="journal article" date="2021" name="Front. Microbiol.">
        <title>Comprehensive Comparative Genomics and Phenotyping of Methylobacterium Species.</title>
        <authorList>
            <person name="Alessa O."/>
            <person name="Ogura Y."/>
            <person name="Fujitani Y."/>
            <person name="Takami H."/>
            <person name="Hayashi T."/>
            <person name="Sahin N."/>
            <person name="Tani A."/>
        </authorList>
    </citation>
    <scope>NUCLEOTIDE SEQUENCE</scope>
    <source>
        <strain evidence="3">DSM 19015</strain>
    </source>
</reference>
<feature type="transmembrane region" description="Helical" evidence="1">
    <location>
        <begin position="33"/>
        <end position="60"/>
    </location>
</feature>
<feature type="domain" description="TadE-like" evidence="2">
    <location>
        <begin position="27"/>
        <end position="67"/>
    </location>
</feature>
<comment type="caution">
    <text evidence="3">The sequence shown here is derived from an EMBL/GenBank/DDBJ whole genome shotgun (WGS) entry which is preliminary data.</text>
</comment>